<reference evidence="5" key="2">
    <citation type="submission" date="2025-09" db="UniProtKB">
        <authorList>
            <consortium name="Ensembl"/>
        </authorList>
    </citation>
    <scope>IDENTIFICATION</scope>
</reference>
<dbReference type="InterPro" id="IPR050412">
    <property type="entry name" value="Ig-like_Receptors_ImmuneReg"/>
</dbReference>
<evidence type="ECO:0000313" key="5">
    <source>
        <dbReference type="Ensembl" id="ENSPCEP00000013119.1"/>
    </source>
</evidence>
<dbReference type="Gene3D" id="2.60.40.10">
    <property type="entry name" value="Immunoglobulins"/>
    <property type="match status" value="2"/>
</dbReference>
<feature type="compositionally biased region" description="Pro residues" evidence="2">
    <location>
        <begin position="423"/>
        <end position="436"/>
    </location>
</feature>
<dbReference type="PROSITE" id="PS50835">
    <property type="entry name" value="IG_LIKE"/>
    <property type="match status" value="1"/>
</dbReference>
<name>A0A8C8RZI9_9SAUR</name>
<sequence length="436" mass="47332">MQYGLYKNGEPFTSPSGNASSWQIGLHVNGTRNTPWAFFCTYGQLIQGRTVTSHISDPISLAVFPTPAHPSLQLSPHYPMYLTGESVTVECIIPHGPYVAQNHTVLRDGHPLLEPSGPRFTLNVTPSDSGNYSCGYSTELHGRHLHSPHSQLVLLGVTDPPPHPLLSVDPPSGAVSKGHPLNITCAAPRDTGVRRFHFYKDGAEIITGDAGPEISATEPRNSSMNVSVLSIPRANANTTGEFTCGYKENMGGRWVLSPRSEAVNVTVTDWSLLIFQVAVGGGAALALALMLMVCLCRRKKKAGRRLSTSYWKSMELRHSRIMRQSEDISGVNMALQQKTQRGWHHETPRDWGLLPKFPTEGPGSGKAAVGAVPPKCQKGDEDADSGAEFEFPELDPTYSLLTFSSSTFHQGKGLPASPEPIYELPPPPPSPDPCRQ</sequence>
<evidence type="ECO:0000256" key="3">
    <source>
        <dbReference type="SAM" id="Phobius"/>
    </source>
</evidence>
<feature type="transmembrane region" description="Helical" evidence="3">
    <location>
        <begin position="270"/>
        <end position="295"/>
    </location>
</feature>
<dbReference type="AlphaFoldDB" id="A0A8C8RZI9"/>
<feature type="domain" description="Ig-like" evidence="4">
    <location>
        <begin position="164"/>
        <end position="244"/>
    </location>
</feature>
<keyword evidence="3" id="KW-1133">Transmembrane helix</keyword>
<proteinExistence type="predicted"/>
<evidence type="ECO:0000256" key="1">
    <source>
        <dbReference type="ARBA" id="ARBA00023157"/>
    </source>
</evidence>
<keyword evidence="3" id="KW-0812">Transmembrane</keyword>
<dbReference type="InterPro" id="IPR003599">
    <property type="entry name" value="Ig_sub"/>
</dbReference>
<keyword evidence="1" id="KW-1015">Disulfide bond</keyword>
<dbReference type="Proteomes" id="UP000694393">
    <property type="component" value="Unplaced"/>
</dbReference>
<dbReference type="GO" id="GO:0002764">
    <property type="term" value="P:immune response-regulating signaling pathway"/>
    <property type="evidence" value="ECO:0007669"/>
    <property type="project" value="TreeGrafter"/>
</dbReference>
<feature type="region of interest" description="Disordered" evidence="2">
    <location>
        <begin position="408"/>
        <end position="436"/>
    </location>
</feature>
<dbReference type="PANTHER" id="PTHR11738">
    <property type="entry name" value="MHC CLASS I NK CELL RECEPTOR"/>
    <property type="match status" value="1"/>
</dbReference>
<dbReference type="Ensembl" id="ENSPCET00000013595.1">
    <property type="protein sequence ID" value="ENSPCEP00000013119.1"/>
    <property type="gene ID" value="ENSPCEG00000010423.1"/>
</dbReference>
<protein>
    <recommendedName>
        <fullName evidence="4">Ig-like domain-containing protein</fullName>
    </recommendedName>
</protein>
<evidence type="ECO:0000313" key="6">
    <source>
        <dbReference type="Proteomes" id="UP000694393"/>
    </source>
</evidence>
<feature type="region of interest" description="Disordered" evidence="2">
    <location>
        <begin position="362"/>
        <end position="389"/>
    </location>
</feature>
<evidence type="ECO:0000259" key="4">
    <source>
        <dbReference type="PROSITE" id="PS50835"/>
    </source>
</evidence>
<evidence type="ECO:0000256" key="2">
    <source>
        <dbReference type="SAM" id="MobiDB-lite"/>
    </source>
</evidence>
<dbReference type="Pfam" id="PF13895">
    <property type="entry name" value="Ig_2"/>
    <property type="match status" value="1"/>
</dbReference>
<dbReference type="InterPro" id="IPR036179">
    <property type="entry name" value="Ig-like_dom_sf"/>
</dbReference>
<dbReference type="PANTHER" id="PTHR11738:SF186">
    <property type="entry name" value="OSTEOCLAST-ASSOCIATED IMMUNOGLOBULIN-LIKE RECEPTOR"/>
    <property type="match status" value="1"/>
</dbReference>
<reference evidence="5" key="1">
    <citation type="submission" date="2025-08" db="UniProtKB">
        <authorList>
            <consortium name="Ensembl"/>
        </authorList>
    </citation>
    <scope>IDENTIFICATION</scope>
</reference>
<dbReference type="SUPFAM" id="SSF48726">
    <property type="entry name" value="Immunoglobulin"/>
    <property type="match status" value="2"/>
</dbReference>
<keyword evidence="6" id="KW-1185">Reference proteome</keyword>
<dbReference type="SMART" id="SM00409">
    <property type="entry name" value="IG"/>
    <property type="match status" value="2"/>
</dbReference>
<keyword evidence="3" id="KW-0472">Membrane</keyword>
<accession>A0A8C8RZI9</accession>
<dbReference type="InterPro" id="IPR007110">
    <property type="entry name" value="Ig-like_dom"/>
</dbReference>
<organism evidence="5 6">
    <name type="scientific">Pelusios castaneus</name>
    <name type="common">West African mud turtle</name>
    <dbReference type="NCBI Taxonomy" id="367368"/>
    <lineage>
        <taxon>Eukaryota</taxon>
        <taxon>Metazoa</taxon>
        <taxon>Chordata</taxon>
        <taxon>Craniata</taxon>
        <taxon>Vertebrata</taxon>
        <taxon>Euteleostomi</taxon>
        <taxon>Archelosauria</taxon>
        <taxon>Testudinata</taxon>
        <taxon>Testudines</taxon>
        <taxon>Pleurodira</taxon>
        <taxon>Pelomedusidae</taxon>
        <taxon>Pelusios</taxon>
    </lineage>
</organism>
<dbReference type="InterPro" id="IPR013783">
    <property type="entry name" value="Ig-like_fold"/>
</dbReference>